<protein>
    <submittedName>
        <fullName evidence="1">Uncharacterized protein</fullName>
    </submittedName>
</protein>
<evidence type="ECO:0000313" key="1">
    <source>
        <dbReference type="EMBL" id="RRT60182.1"/>
    </source>
</evidence>
<accession>A0A426Z887</accession>
<reference evidence="1 2" key="1">
    <citation type="journal article" date="2014" name="Agronomy (Basel)">
        <title>A Draft Genome Sequence for Ensete ventricosum, the Drought-Tolerant Tree Against Hunger.</title>
        <authorList>
            <person name="Harrison J."/>
            <person name="Moore K.A."/>
            <person name="Paszkiewicz K."/>
            <person name="Jones T."/>
            <person name="Grant M."/>
            <person name="Ambacheew D."/>
            <person name="Muzemil S."/>
            <person name="Studholme D.J."/>
        </authorList>
    </citation>
    <scope>NUCLEOTIDE SEQUENCE [LARGE SCALE GENOMIC DNA]</scope>
</reference>
<dbReference type="Proteomes" id="UP000287651">
    <property type="component" value="Unassembled WGS sequence"/>
</dbReference>
<sequence length="80" mass="8681">MTMNMNEGSRCAVLTTAWSRQLVGDLSSFDNEKELAALFAEHRETMGDGVGKVPLLIGADATVVVHEKDDLVQKDASTEE</sequence>
<proteinExistence type="predicted"/>
<organism evidence="1 2">
    <name type="scientific">Ensete ventricosum</name>
    <name type="common">Abyssinian banana</name>
    <name type="synonym">Musa ensete</name>
    <dbReference type="NCBI Taxonomy" id="4639"/>
    <lineage>
        <taxon>Eukaryota</taxon>
        <taxon>Viridiplantae</taxon>
        <taxon>Streptophyta</taxon>
        <taxon>Embryophyta</taxon>
        <taxon>Tracheophyta</taxon>
        <taxon>Spermatophyta</taxon>
        <taxon>Magnoliopsida</taxon>
        <taxon>Liliopsida</taxon>
        <taxon>Zingiberales</taxon>
        <taxon>Musaceae</taxon>
        <taxon>Ensete</taxon>
    </lineage>
</organism>
<gene>
    <name evidence="1" type="ORF">B296_00038379</name>
</gene>
<dbReference type="AlphaFoldDB" id="A0A426Z887"/>
<comment type="caution">
    <text evidence="1">The sequence shown here is derived from an EMBL/GenBank/DDBJ whole genome shotgun (WGS) entry which is preliminary data.</text>
</comment>
<dbReference type="EMBL" id="AMZH03007893">
    <property type="protein sequence ID" value="RRT60182.1"/>
    <property type="molecule type" value="Genomic_DNA"/>
</dbReference>
<name>A0A426Z887_ENSVE</name>
<evidence type="ECO:0000313" key="2">
    <source>
        <dbReference type="Proteomes" id="UP000287651"/>
    </source>
</evidence>